<keyword evidence="1" id="KW-0677">Repeat</keyword>
<evidence type="ECO:0000256" key="1">
    <source>
        <dbReference type="ARBA" id="ARBA00022737"/>
    </source>
</evidence>
<keyword evidence="2 3" id="KW-0802">TPR repeat</keyword>
<dbReference type="InParanoid" id="A0DUY6"/>
<dbReference type="RefSeq" id="XP_001454250.1">
    <property type="nucleotide sequence ID" value="XM_001454213.1"/>
</dbReference>
<keyword evidence="5" id="KW-1185">Reference proteome</keyword>
<dbReference type="SUPFAM" id="SSF48439">
    <property type="entry name" value="Protein prenylyltransferase"/>
    <property type="match status" value="1"/>
</dbReference>
<dbReference type="GeneID" id="5040035"/>
<gene>
    <name evidence="4" type="ORF">GSPATT00020515001</name>
</gene>
<reference evidence="4 5" key="1">
    <citation type="journal article" date="2006" name="Nature">
        <title>Global trends of whole-genome duplications revealed by the ciliate Paramecium tetraurelia.</title>
        <authorList>
            <consortium name="Genoscope"/>
            <person name="Aury J.-M."/>
            <person name="Jaillon O."/>
            <person name="Duret L."/>
            <person name="Noel B."/>
            <person name="Jubin C."/>
            <person name="Porcel B.M."/>
            <person name="Segurens B."/>
            <person name="Daubin V."/>
            <person name="Anthouard V."/>
            <person name="Aiach N."/>
            <person name="Arnaiz O."/>
            <person name="Billaut A."/>
            <person name="Beisson J."/>
            <person name="Blanc I."/>
            <person name="Bouhouche K."/>
            <person name="Camara F."/>
            <person name="Duharcourt S."/>
            <person name="Guigo R."/>
            <person name="Gogendeau D."/>
            <person name="Katinka M."/>
            <person name="Keller A.-M."/>
            <person name="Kissmehl R."/>
            <person name="Klotz C."/>
            <person name="Koll F."/>
            <person name="Le Moue A."/>
            <person name="Lepere C."/>
            <person name="Malinsky S."/>
            <person name="Nowacki M."/>
            <person name="Nowak J.K."/>
            <person name="Plattner H."/>
            <person name="Poulain J."/>
            <person name="Ruiz F."/>
            <person name="Serrano V."/>
            <person name="Zagulski M."/>
            <person name="Dessen P."/>
            <person name="Betermier M."/>
            <person name="Weissenbach J."/>
            <person name="Scarpelli C."/>
            <person name="Schachter V."/>
            <person name="Sperling L."/>
            <person name="Meyer E."/>
            <person name="Cohen J."/>
            <person name="Wincker P."/>
        </authorList>
    </citation>
    <scope>NUCLEOTIDE SEQUENCE [LARGE SCALE GENOMIC DNA]</scope>
    <source>
        <strain evidence="4 5">Stock d4-2</strain>
    </source>
</reference>
<dbReference type="InterPro" id="IPR011990">
    <property type="entry name" value="TPR-like_helical_dom_sf"/>
</dbReference>
<dbReference type="OMA" id="CLQDQKQ"/>
<sequence length="395" mass="46407">MKKVGLLCLEHQVYPKLICFDQSCKASRFQCMQCIKQGAHVSHPQNQEDPQQIYQHILKIETESEALIKYLQLSINDVNKHLQFLINGIRRKYQKKSNEIQKMEYKQVHFFFSQTIKFKSFEETLKIQYQKSFQDFIDSLENLYLDLKLPQLDYITFYSQDMVRKPLTLAYELYQDYDDYQEAIQLFDKSLQYITAFETSKIWGKGKIMCQSLADSLRILNKPDEAIIWADKALQIDQNHCQSLWSKAESLRILCKYDESIIWADKCLLINPKDNLSLFCKVLAQCLQMLGKYNETIILVDKVLQSIPKHLDAYCTKSDSLRQLQMFREAMDAIELSLSIDPNHIESLMVKGQCLQDQKQYQEALNVYENALEINPNHQQSKEKKAECLEALNQI</sequence>
<dbReference type="GO" id="GO:0005680">
    <property type="term" value="C:anaphase-promoting complex"/>
    <property type="evidence" value="ECO:0000318"/>
    <property type="project" value="GO_Central"/>
</dbReference>
<dbReference type="Pfam" id="PF12895">
    <property type="entry name" value="ANAPC3"/>
    <property type="match status" value="1"/>
</dbReference>
<dbReference type="Gene3D" id="1.25.40.10">
    <property type="entry name" value="Tetratricopeptide repeat domain"/>
    <property type="match status" value="1"/>
</dbReference>
<dbReference type="HOGENOM" id="CLU_036676_1_0_1"/>
<dbReference type="GO" id="GO:0007091">
    <property type="term" value="P:metaphase/anaphase transition of mitotic cell cycle"/>
    <property type="evidence" value="ECO:0000318"/>
    <property type="project" value="GO_Central"/>
</dbReference>
<evidence type="ECO:0000313" key="4">
    <source>
        <dbReference type="EMBL" id="CAK86853.1"/>
    </source>
</evidence>
<organism evidence="4 5">
    <name type="scientific">Paramecium tetraurelia</name>
    <dbReference type="NCBI Taxonomy" id="5888"/>
    <lineage>
        <taxon>Eukaryota</taxon>
        <taxon>Sar</taxon>
        <taxon>Alveolata</taxon>
        <taxon>Ciliophora</taxon>
        <taxon>Intramacronucleata</taxon>
        <taxon>Oligohymenophorea</taxon>
        <taxon>Peniculida</taxon>
        <taxon>Parameciidae</taxon>
        <taxon>Paramecium</taxon>
    </lineage>
</organism>
<name>A0DUY6_PARTE</name>
<dbReference type="GO" id="GO:0016567">
    <property type="term" value="P:protein ubiquitination"/>
    <property type="evidence" value="ECO:0000318"/>
    <property type="project" value="GO_Central"/>
</dbReference>
<dbReference type="PANTHER" id="PTHR44943:SF4">
    <property type="entry name" value="TPR REPEAT-CONTAINING PROTEIN MJ0798"/>
    <property type="match status" value="1"/>
</dbReference>
<dbReference type="STRING" id="5888.A0DUY6"/>
<dbReference type="PANTHER" id="PTHR44943">
    <property type="entry name" value="CELLULOSE SYNTHASE OPERON PROTEIN C"/>
    <property type="match status" value="1"/>
</dbReference>
<dbReference type="Pfam" id="PF13181">
    <property type="entry name" value="TPR_8"/>
    <property type="match status" value="1"/>
</dbReference>
<accession>A0DUY6</accession>
<evidence type="ECO:0000313" key="5">
    <source>
        <dbReference type="Proteomes" id="UP000000600"/>
    </source>
</evidence>
<dbReference type="PROSITE" id="PS50005">
    <property type="entry name" value="TPR"/>
    <property type="match status" value="1"/>
</dbReference>
<dbReference type="AlphaFoldDB" id="A0DUY6"/>
<dbReference type="OrthoDB" id="245563at2759"/>
<dbReference type="PROSITE" id="PS50293">
    <property type="entry name" value="TPR_REGION"/>
    <property type="match status" value="1"/>
</dbReference>
<feature type="repeat" description="TPR" evidence="3">
    <location>
        <begin position="345"/>
        <end position="378"/>
    </location>
</feature>
<dbReference type="GO" id="GO:0031145">
    <property type="term" value="P:anaphase-promoting complex-dependent catabolic process"/>
    <property type="evidence" value="ECO:0000318"/>
    <property type="project" value="GO_Central"/>
</dbReference>
<evidence type="ECO:0000256" key="3">
    <source>
        <dbReference type="PROSITE-ProRule" id="PRU00339"/>
    </source>
</evidence>
<evidence type="ECO:0000256" key="2">
    <source>
        <dbReference type="ARBA" id="ARBA00022803"/>
    </source>
</evidence>
<dbReference type="EMBL" id="CT868596">
    <property type="protein sequence ID" value="CAK86853.1"/>
    <property type="molecule type" value="Genomic_DNA"/>
</dbReference>
<dbReference type="GO" id="GO:0005737">
    <property type="term" value="C:cytoplasm"/>
    <property type="evidence" value="ECO:0000318"/>
    <property type="project" value="GO_Central"/>
</dbReference>
<dbReference type="KEGG" id="ptm:GSPATT00020515001"/>
<dbReference type="InterPro" id="IPR051685">
    <property type="entry name" value="Ycf3/AcsC/BcsC/TPR_MFPF"/>
</dbReference>
<protein>
    <submittedName>
        <fullName evidence="4">Uncharacterized protein</fullName>
    </submittedName>
</protein>
<dbReference type="Proteomes" id="UP000000600">
    <property type="component" value="Unassembled WGS sequence"/>
</dbReference>
<dbReference type="SMART" id="SM00028">
    <property type="entry name" value="TPR"/>
    <property type="match status" value="6"/>
</dbReference>
<proteinExistence type="predicted"/>
<dbReference type="GO" id="GO:0051301">
    <property type="term" value="P:cell division"/>
    <property type="evidence" value="ECO:0000318"/>
    <property type="project" value="GO_Central"/>
</dbReference>
<dbReference type="InterPro" id="IPR019734">
    <property type="entry name" value="TPR_rpt"/>
</dbReference>